<evidence type="ECO:0000256" key="1">
    <source>
        <dbReference type="ARBA" id="ARBA00010515"/>
    </source>
</evidence>
<feature type="domain" description="Alpha/beta hydrolase fold-3" evidence="4">
    <location>
        <begin position="73"/>
        <end position="273"/>
    </location>
</feature>
<reference evidence="5 6" key="1">
    <citation type="submission" date="2017-01" db="EMBL/GenBank/DDBJ databases">
        <title>The complete genome sequence of a sulfur-oxidizing marine bacterium Thioclava sp. 25B10_4T.</title>
        <authorList>
            <person name="Liu Y."/>
            <person name="Lai Q."/>
            <person name="Shao Z."/>
        </authorList>
    </citation>
    <scope>NUCLEOTIDE SEQUENCE [LARGE SCALE GENOMIC DNA]</scope>
    <source>
        <strain evidence="5 6">25B10_4</strain>
    </source>
</reference>
<dbReference type="InterPro" id="IPR050300">
    <property type="entry name" value="GDXG_lipolytic_enzyme"/>
</dbReference>
<dbReference type="PANTHER" id="PTHR48081">
    <property type="entry name" value="AB HYDROLASE SUPERFAMILY PROTEIN C4A8.06C"/>
    <property type="match status" value="1"/>
</dbReference>
<dbReference type="SUPFAM" id="SSF53474">
    <property type="entry name" value="alpha/beta-Hydrolases"/>
    <property type="match status" value="1"/>
</dbReference>
<protein>
    <recommendedName>
        <fullName evidence="4">Alpha/beta hydrolase fold-3 domain-containing protein</fullName>
    </recommendedName>
</protein>
<dbReference type="Gene3D" id="3.40.50.1820">
    <property type="entry name" value="alpha/beta hydrolase"/>
    <property type="match status" value="1"/>
</dbReference>
<dbReference type="InterPro" id="IPR029058">
    <property type="entry name" value="AB_hydrolase_fold"/>
</dbReference>
<dbReference type="Proteomes" id="UP000185622">
    <property type="component" value="Chromosome"/>
</dbReference>
<name>A0ABN4XIV4_9RHOB</name>
<evidence type="ECO:0000313" key="6">
    <source>
        <dbReference type="Proteomes" id="UP000185622"/>
    </source>
</evidence>
<evidence type="ECO:0000259" key="4">
    <source>
        <dbReference type="Pfam" id="PF07859"/>
    </source>
</evidence>
<dbReference type="EMBL" id="CP019437">
    <property type="protein sequence ID" value="AQS49193.1"/>
    <property type="molecule type" value="Genomic_DNA"/>
</dbReference>
<gene>
    <name evidence="5" type="ORF">BMG03_16410</name>
</gene>
<feature type="active site" evidence="3">
    <location>
        <position position="147"/>
    </location>
</feature>
<sequence length="302" mass="32884">MSIRLVLLNLWLRAFAKPMVRRFHGPAQMRRGTERLASWIVREPTEICRLQIRLAGRDALSLRAGQCVAGRVILYLHGGGYVTGSPWMYRGLTGRLAKLSGLEVIVPDYRLAPEAPVGAALEDATAAFDALVETGYDPSAIVLAGDSAGGGLAVALLSALCQRGTPPAGVIALSPWTDLTCSGESLRLNASKDAMLPVERLGDTCEMVLRGHDPTDPRFSPLFAEFPDPPPVLIQHSMAEILCDDSLRVAERLRDFGTDVTVQSWPDTPHVWHFFDGRIPEAREALEDAAAAARKMLNLPQR</sequence>
<keyword evidence="6" id="KW-1185">Reference proteome</keyword>
<dbReference type="RefSeq" id="WP_075774105.1">
    <property type="nucleotide sequence ID" value="NZ_CP019437.1"/>
</dbReference>
<evidence type="ECO:0000313" key="5">
    <source>
        <dbReference type="EMBL" id="AQS49193.1"/>
    </source>
</evidence>
<dbReference type="InterPro" id="IPR013094">
    <property type="entry name" value="AB_hydrolase_3"/>
</dbReference>
<comment type="similarity">
    <text evidence="1">Belongs to the 'GDXG' lipolytic enzyme family.</text>
</comment>
<evidence type="ECO:0000256" key="2">
    <source>
        <dbReference type="ARBA" id="ARBA00022801"/>
    </source>
</evidence>
<organism evidence="5 6">
    <name type="scientific">Thioclava nitratireducens</name>
    <dbReference type="NCBI Taxonomy" id="1915078"/>
    <lineage>
        <taxon>Bacteria</taxon>
        <taxon>Pseudomonadati</taxon>
        <taxon>Pseudomonadota</taxon>
        <taxon>Alphaproteobacteria</taxon>
        <taxon>Rhodobacterales</taxon>
        <taxon>Paracoccaceae</taxon>
        <taxon>Thioclava</taxon>
    </lineage>
</organism>
<dbReference type="PANTHER" id="PTHR48081:SF8">
    <property type="entry name" value="ALPHA_BETA HYDROLASE FOLD-3 DOMAIN-CONTAINING PROTEIN-RELATED"/>
    <property type="match status" value="1"/>
</dbReference>
<dbReference type="Pfam" id="PF07859">
    <property type="entry name" value="Abhydrolase_3"/>
    <property type="match status" value="1"/>
</dbReference>
<evidence type="ECO:0000256" key="3">
    <source>
        <dbReference type="PROSITE-ProRule" id="PRU10038"/>
    </source>
</evidence>
<dbReference type="InterPro" id="IPR033140">
    <property type="entry name" value="Lipase_GDXG_put_SER_AS"/>
</dbReference>
<dbReference type="PROSITE" id="PS01174">
    <property type="entry name" value="LIPASE_GDXG_SER"/>
    <property type="match status" value="1"/>
</dbReference>
<accession>A0ABN4XIV4</accession>
<proteinExistence type="inferred from homology"/>
<keyword evidence="2" id="KW-0378">Hydrolase</keyword>